<gene>
    <name evidence="1" type="ORF">MBSD_1402</name>
</gene>
<evidence type="ECO:0000313" key="1">
    <source>
        <dbReference type="EMBL" id="GAN44866.1"/>
    </source>
</evidence>
<dbReference type="InterPro" id="IPR007922">
    <property type="entry name" value="DciA-like"/>
</dbReference>
<organism evidence="1">
    <name type="scientific">Mizugakiibacter sediminis</name>
    <dbReference type="NCBI Taxonomy" id="1475481"/>
    <lineage>
        <taxon>Bacteria</taxon>
        <taxon>Pseudomonadati</taxon>
        <taxon>Pseudomonadota</taxon>
        <taxon>Gammaproteobacteria</taxon>
        <taxon>Lysobacterales</taxon>
        <taxon>Rhodanobacteraceae</taxon>
        <taxon>Mizugakiibacter</taxon>
    </lineage>
</organism>
<accession>A0A0S6YZX7</accession>
<reference evidence="1" key="1">
    <citation type="submission" date="2015-03" db="EMBL/GenBank/DDBJ databases">
        <title>Draft genome sequence of Mizugakiibacter sediminis skMP5.</title>
        <authorList>
            <person name="Watanabe T."/>
            <person name="Kojima H."/>
            <person name="Fukui M."/>
        </authorList>
    </citation>
    <scope>NUCLEOTIDE SEQUENCE</scope>
    <source>
        <strain evidence="1">SkMP5</strain>
    </source>
</reference>
<evidence type="ECO:0008006" key="2">
    <source>
        <dbReference type="Google" id="ProtNLM"/>
    </source>
</evidence>
<dbReference type="EMBL" id="DF952378">
    <property type="protein sequence ID" value="GAN44866.1"/>
    <property type="molecule type" value="Genomic_DNA"/>
</dbReference>
<dbReference type="AlphaFoldDB" id="A0A0S6YZX7"/>
<proteinExistence type="predicted"/>
<protein>
    <recommendedName>
        <fullName evidence="2">DUF721 domain-containing protein</fullName>
    </recommendedName>
</protein>
<dbReference type="HOGENOM" id="CLU_1693494_0_0_6"/>
<sequence>MQPSSPSRRKPPGPVPVGECMSVAALVERARELDRMDQRLRQTLPAPLRDQVRFADVRNGRVVFLASSSAWASKLRLAQAQILSAARTLGVRAESVTVKVAPLPSVPPEPAERKPLSPAAARHLQAAAKSLTDPELRALFLELASFAESSSPRGR</sequence>
<dbReference type="OrthoDB" id="5801779at2"/>
<name>A0A0S6YZX7_9GAMM</name>
<dbReference type="Pfam" id="PF05258">
    <property type="entry name" value="DciA"/>
    <property type="match status" value="1"/>
</dbReference>